<evidence type="ECO:0000259" key="12">
    <source>
        <dbReference type="Pfam" id="PF00675"/>
    </source>
</evidence>
<keyword evidence="15" id="KW-1185">Reference proteome</keyword>
<evidence type="ECO:0000256" key="10">
    <source>
        <dbReference type="ARBA" id="ARBA00040751"/>
    </source>
</evidence>
<evidence type="ECO:0000256" key="6">
    <source>
        <dbReference type="ARBA" id="ARBA00022982"/>
    </source>
</evidence>
<sequence length="454" mass="48702">MLSRSSLCRQAQRAARQSFQQRRGLAAPASGSFEYQTGDAQGIKYAARDIPGPVATLAIVTKAGTRYQPLPGLTEGLQRYAFKHTERRSTLRIQREAELLGSALEAWHTRESLVIGAKFLRDDLPYFVELLAEVASMTKYEQHVFDEEIYDLIKMSQKKLLADTTSLAFNSAHSLAFHRGLGEPLSPSSSTPLSKYLDAETVEHFARTAYSKPQFAIVANGAESATLSKWINEFFTDIPSQPAEQLTSAQSKYHGGEERIAHASGNSIVLGFPGSSSPTGSSFKPEVAVLAELLGGESSIKWNSGFSLLSKAKGTAAGLSVSTKSNIYSDAGLLTVTISGGAKDVRSSAASAVEALKTIAQGVSKEDFAKAKALAKFRELEYGQETQAALELTGTGLVSHGKPYQIDDVAKAVDGVTEDKVKQIAKEALENKASVSAVGDLFVLPFAEEIGLKV</sequence>
<evidence type="ECO:0000256" key="4">
    <source>
        <dbReference type="ARBA" id="ARBA00022792"/>
    </source>
</evidence>
<dbReference type="InterPro" id="IPR007863">
    <property type="entry name" value="Peptidase_M16_C"/>
</dbReference>
<keyword evidence="6" id="KW-0249">Electron transport</keyword>
<dbReference type="Pfam" id="PF00675">
    <property type="entry name" value="Peptidase_M16"/>
    <property type="match status" value="1"/>
</dbReference>
<evidence type="ECO:0000259" key="13">
    <source>
        <dbReference type="Pfam" id="PF05193"/>
    </source>
</evidence>
<dbReference type="AlphaFoldDB" id="A0A6H0Y481"/>
<evidence type="ECO:0000256" key="1">
    <source>
        <dbReference type="ARBA" id="ARBA00004443"/>
    </source>
</evidence>
<keyword evidence="4" id="KW-0999">Mitochondrion inner membrane</keyword>
<organism evidence="14 15">
    <name type="scientific">Peltaster fructicola</name>
    <dbReference type="NCBI Taxonomy" id="286661"/>
    <lineage>
        <taxon>Eukaryota</taxon>
        <taxon>Fungi</taxon>
        <taxon>Dikarya</taxon>
        <taxon>Ascomycota</taxon>
        <taxon>Pezizomycotina</taxon>
        <taxon>Dothideomycetes</taxon>
        <taxon>Dothideomycetes incertae sedis</taxon>
        <taxon>Peltaster</taxon>
    </lineage>
</organism>
<comment type="similarity">
    <text evidence="9">Belongs to the peptidase M16 family. UQCRC2/QCR2 subfamily.</text>
</comment>
<protein>
    <recommendedName>
        <fullName evidence="10">Cytochrome b-c1 complex subunit 2, mitochondrial</fullName>
    </recommendedName>
    <alternativeName>
        <fullName evidence="11">Core protein II</fullName>
    </alternativeName>
</protein>
<gene>
    <name evidence="14" type="ORF">AMS68_007283</name>
</gene>
<reference evidence="14 15" key="1">
    <citation type="journal article" date="2016" name="Sci. Rep.">
        <title>Peltaster fructicola genome reveals evolution from an invasive phytopathogen to an ectophytic parasite.</title>
        <authorList>
            <person name="Xu C."/>
            <person name="Chen H."/>
            <person name="Gleason M.L."/>
            <person name="Xu J.R."/>
            <person name="Liu H."/>
            <person name="Zhang R."/>
            <person name="Sun G."/>
        </authorList>
    </citation>
    <scope>NUCLEOTIDE SEQUENCE [LARGE SCALE GENOMIC DNA]</scope>
    <source>
        <strain evidence="14 15">LNHT1506</strain>
    </source>
</reference>
<dbReference type="InterPro" id="IPR011765">
    <property type="entry name" value="Pept_M16_N"/>
</dbReference>
<dbReference type="GO" id="GO:0005743">
    <property type="term" value="C:mitochondrial inner membrane"/>
    <property type="evidence" value="ECO:0007669"/>
    <property type="project" value="UniProtKB-SubCell"/>
</dbReference>
<name>A0A6H0Y481_9PEZI</name>
<evidence type="ECO:0000256" key="5">
    <source>
        <dbReference type="ARBA" id="ARBA00022946"/>
    </source>
</evidence>
<comment type="subcellular location">
    <subcellularLocation>
        <location evidence="1">Mitochondrion inner membrane</location>
        <topology evidence="1">Peripheral membrane protein</topology>
        <orientation evidence="1">Matrix side</orientation>
    </subcellularLocation>
</comment>
<dbReference type="GO" id="GO:0046872">
    <property type="term" value="F:metal ion binding"/>
    <property type="evidence" value="ECO:0007669"/>
    <property type="project" value="InterPro"/>
</dbReference>
<dbReference type="PANTHER" id="PTHR11851:SF209">
    <property type="entry name" value="CYTOCHROME B-C1 COMPLEX SUBUNIT 2, MITOCHONDRIAL"/>
    <property type="match status" value="1"/>
</dbReference>
<dbReference type="Proteomes" id="UP000503462">
    <property type="component" value="Chromosome 5"/>
</dbReference>
<evidence type="ECO:0000313" key="14">
    <source>
        <dbReference type="EMBL" id="QIX01766.1"/>
    </source>
</evidence>
<evidence type="ECO:0000256" key="7">
    <source>
        <dbReference type="ARBA" id="ARBA00023128"/>
    </source>
</evidence>
<feature type="domain" description="Peptidase M16 C-terminal" evidence="13">
    <location>
        <begin position="197"/>
        <end position="373"/>
    </location>
</feature>
<accession>A0A6H0Y481</accession>
<proteinExistence type="inferred from homology"/>
<evidence type="ECO:0000313" key="15">
    <source>
        <dbReference type="Proteomes" id="UP000503462"/>
    </source>
</evidence>
<keyword evidence="3" id="KW-0679">Respiratory chain</keyword>
<evidence type="ECO:0000256" key="11">
    <source>
        <dbReference type="ARBA" id="ARBA00041372"/>
    </source>
</evidence>
<dbReference type="Gene3D" id="3.30.830.10">
    <property type="entry name" value="Metalloenzyme, LuxS/M16 peptidase-like"/>
    <property type="match status" value="2"/>
</dbReference>
<keyword evidence="7" id="KW-0496">Mitochondrion</keyword>
<dbReference type="PANTHER" id="PTHR11851">
    <property type="entry name" value="METALLOPROTEASE"/>
    <property type="match status" value="1"/>
</dbReference>
<dbReference type="FunFam" id="3.30.830.10:FF:000039">
    <property type="entry name" value="Ubiquinol-cytochrome c reductase core subunit 2"/>
    <property type="match status" value="1"/>
</dbReference>
<dbReference type="EMBL" id="CP051143">
    <property type="protein sequence ID" value="QIX01766.1"/>
    <property type="molecule type" value="Genomic_DNA"/>
</dbReference>
<keyword evidence="2" id="KW-0813">Transport</keyword>
<evidence type="ECO:0000256" key="2">
    <source>
        <dbReference type="ARBA" id="ARBA00022448"/>
    </source>
</evidence>
<evidence type="ECO:0000256" key="8">
    <source>
        <dbReference type="ARBA" id="ARBA00023136"/>
    </source>
</evidence>
<keyword evidence="8" id="KW-0472">Membrane</keyword>
<dbReference type="SUPFAM" id="SSF63411">
    <property type="entry name" value="LuxS/MPP-like metallohydrolase"/>
    <property type="match status" value="2"/>
</dbReference>
<feature type="domain" description="Peptidase M16 N-terminal" evidence="12">
    <location>
        <begin position="49"/>
        <end position="157"/>
    </location>
</feature>
<dbReference type="InterPro" id="IPR011249">
    <property type="entry name" value="Metalloenz_LuxS/M16"/>
</dbReference>
<keyword evidence="5" id="KW-0809">Transit peptide</keyword>
<dbReference type="OrthoDB" id="6369905at2759"/>
<dbReference type="Pfam" id="PF05193">
    <property type="entry name" value="Peptidase_M16_C"/>
    <property type="match status" value="1"/>
</dbReference>
<dbReference type="InterPro" id="IPR050361">
    <property type="entry name" value="MPP/UQCRC_Complex"/>
</dbReference>
<evidence type="ECO:0000256" key="9">
    <source>
        <dbReference type="ARBA" id="ARBA00038146"/>
    </source>
</evidence>
<evidence type="ECO:0000256" key="3">
    <source>
        <dbReference type="ARBA" id="ARBA00022660"/>
    </source>
</evidence>